<dbReference type="AlphaFoldDB" id="A0A239LAD8"/>
<evidence type="ECO:0000313" key="2">
    <source>
        <dbReference type="Proteomes" id="UP000198356"/>
    </source>
</evidence>
<sequence>MPANKLKLGKRPALYDSRSLAFGAYLTPQLPPPPDSVDYGKAVPSWPMYLNDQYGDCTCAAAAHMIQTWTANAGAMRSPSDNDVLAFYEHFTTPGPENGCNMLDVLNYWQGVGLGGDKIAAFAQIEPKNNTQVKDAVNLFGSCYIGVALPYFAVNAPDLSKVPWVVPASGPVGEAAPDPQGGHCIPAVAYDSRNLYVVSWGAIKAMSWQFYDTYADESYAVLSQDFVADGKSPVGFDMAQLQADLTALRGVPPSYARISRRS</sequence>
<accession>A0A239LAD8</accession>
<evidence type="ECO:0008006" key="3">
    <source>
        <dbReference type="Google" id="ProtNLM"/>
    </source>
</evidence>
<reference evidence="1 2" key="1">
    <citation type="submission" date="2017-06" db="EMBL/GenBank/DDBJ databases">
        <authorList>
            <person name="Kim H.J."/>
            <person name="Triplett B.A."/>
        </authorList>
    </citation>
    <scope>NUCLEOTIDE SEQUENCE [LARGE SCALE GENOMIC DNA]</scope>
    <source>
        <strain evidence="1 2">DSM 18704</strain>
    </source>
</reference>
<gene>
    <name evidence="1" type="ORF">SAMN05421770_106246</name>
</gene>
<keyword evidence="2" id="KW-1185">Reference proteome</keyword>
<dbReference type="RefSeq" id="WP_089409560.1">
    <property type="nucleotide sequence ID" value="NZ_FZOU01000006.1"/>
</dbReference>
<dbReference type="EMBL" id="FZOU01000006">
    <property type="protein sequence ID" value="SNT27431.1"/>
    <property type="molecule type" value="Genomic_DNA"/>
</dbReference>
<evidence type="ECO:0000313" key="1">
    <source>
        <dbReference type="EMBL" id="SNT27431.1"/>
    </source>
</evidence>
<dbReference type="OrthoDB" id="4547474at2"/>
<organism evidence="1 2">
    <name type="scientific">Granulicella rosea</name>
    <dbReference type="NCBI Taxonomy" id="474952"/>
    <lineage>
        <taxon>Bacteria</taxon>
        <taxon>Pseudomonadati</taxon>
        <taxon>Acidobacteriota</taxon>
        <taxon>Terriglobia</taxon>
        <taxon>Terriglobales</taxon>
        <taxon>Acidobacteriaceae</taxon>
        <taxon>Granulicella</taxon>
    </lineage>
</organism>
<dbReference type="Proteomes" id="UP000198356">
    <property type="component" value="Unassembled WGS sequence"/>
</dbReference>
<proteinExistence type="predicted"/>
<name>A0A239LAD8_9BACT</name>
<protein>
    <recommendedName>
        <fullName evidence="3">Peptidase C1A papain C-terminal domain-containing protein</fullName>
    </recommendedName>
</protein>